<organism evidence="1 2">
    <name type="scientific">Acaulospora morrowiae</name>
    <dbReference type="NCBI Taxonomy" id="94023"/>
    <lineage>
        <taxon>Eukaryota</taxon>
        <taxon>Fungi</taxon>
        <taxon>Fungi incertae sedis</taxon>
        <taxon>Mucoromycota</taxon>
        <taxon>Glomeromycotina</taxon>
        <taxon>Glomeromycetes</taxon>
        <taxon>Diversisporales</taxon>
        <taxon>Acaulosporaceae</taxon>
        <taxon>Acaulospora</taxon>
    </lineage>
</organism>
<dbReference type="InterPro" id="IPR036047">
    <property type="entry name" value="F-box-like_dom_sf"/>
</dbReference>
<name>A0A9N9AJ84_9GLOM</name>
<dbReference type="EMBL" id="CAJVPV010002605">
    <property type="protein sequence ID" value="CAG8530948.1"/>
    <property type="molecule type" value="Genomic_DNA"/>
</dbReference>
<accession>A0A9N9AJ84</accession>
<dbReference type="InterPro" id="IPR032675">
    <property type="entry name" value="LRR_dom_sf"/>
</dbReference>
<dbReference type="AlphaFoldDB" id="A0A9N9AJ84"/>
<evidence type="ECO:0000313" key="1">
    <source>
        <dbReference type="EMBL" id="CAG8530948.1"/>
    </source>
</evidence>
<evidence type="ECO:0000313" key="2">
    <source>
        <dbReference type="Proteomes" id="UP000789342"/>
    </source>
</evidence>
<keyword evidence="2" id="KW-1185">Reference proteome</keyword>
<dbReference type="OrthoDB" id="2309623at2759"/>
<dbReference type="SUPFAM" id="SSF52047">
    <property type="entry name" value="RNI-like"/>
    <property type="match status" value="1"/>
</dbReference>
<reference evidence="1" key="1">
    <citation type="submission" date="2021-06" db="EMBL/GenBank/DDBJ databases">
        <authorList>
            <person name="Kallberg Y."/>
            <person name="Tangrot J."/>
            <person name="Rosling A."/>
        </authorList>
    </citation>
    <scope>NUCLEOTIDE SEQUENCE</scope>
    <source>
        <strain evidence="1">CL551</strain>
    </source>
</reference>
<protein>
    <submittedName>
        <fullName evidence="1">13176_t:CDS:1</fullName>
    </submittedName>
</protein>
<dbReference type="PANTHER" id="PTHR16134:SF119">
    <property type="entry name" value="AT02038P-RELATED"/>
    <property type="match status" value="1"/>
</dbReference>
<proteinExistence type="predicted"/>
<dbReference type="PANTHER" id="PTHR16134">
    <property type="entry name" value="F-BOX/TPR REPEAT PROTEIN POF3"/>
    <property type="match status" value="1"/>
</dbReference>
<sequence>MAACLPSDCLLNIFSYFEGDARSLHSFLLTNRNWCLSVVPLLWRRTFYITSHSNFSSKKRSKLVVTYLTCLDEKIIPFSSTSTASHKPRLPTFDYATFLRGFDFYDVYHAVGNWYAFQTPERRRKISFDRFHDMSDDECRKLFITRELMKQFIRSSPIIDYLALDAEQSLPPQCWSLSNFSDNHNSLKYIRTFVCRGNANKQEVYAALSQWCQNIEFLSIHGIGKDDPSGESLSNLIKVQRQLREFVLWNGTRDQLPQIIRALAFRGEKLKSLEFRFCDFSKSTPLETLANSCAGLKTFKLIRCGEIHSNLSESCLTPVFLDLINLDLQGTYISSESLDVIFKWSNINLRSLHVESTGGRFRIPKILESIASHCLNITYLKVRTKKDKLSQLATLLRSCRNLHSLKIYGSPPDRLFFFVQDTDDELLLSLRQTIPINLKTLVLKTDCAFTSLAIDAFLKDCGTELKHFEYVSYGSVWQHLNVMKKYAKRRGLEIEKQIAGNYKELLMRELGYIIMEFGKIS</sequence>
<gene>
    <name evidence="1" type="ORF">AMORRO_LOCUS4669</name>
</gene>
<dbReference type="CDD" id="cd09917">
    <property type="entry name" value="F-box_SF"/>
    <property type="match status" value="1"/>
</dbReference>
<dbReference type="SUPFAM" id="SSF81383">
    <property type="entry name" value="F-box domain"/>
    <property type="match status" value="1"/>
</dbReference>
<dbReference type="Gene3D" id="3.80.10.10">
    <property type="entry name" value="Ribonuclease Inhibitor"/>
    <property type="match status" value="1"/>
</dbReference>
<comment type="caution">
    <text evidence="1">The sequence shown here is derived from an EMBL/GenBank/DDBJ whole genome shotgun (WGS) entry which is preliminary data.</text>
</comment>
<dbReference type="Proteomes" id="UP000789342">
    <property type="component" value="Unassembled WGS sequence"/>
</dbReference>